<evidence type="ECO:0000313" key="1">
    <source>
        <dbReference type="EMBL" id="GAA3041515.1"/>
    </source>
</evidence>
<dbReference type="EMBL" id="BAAAWD010000031">
    <property type="protein sequence ID" value="GAA3041515.1"/>
    <property type="molecule type" value="Genomic_DNA"/>
</dbReference>
<comment type="caution">
    <text evidence="1">The sequence shown here is derived from an EMBL/GenBank/DDBJ whole genome shotgun (WGS) entry which is preliminary data.</text>
</comment>
<reference evidence="2" key="1">
    <citation type="journal article" date="2019" name="Int. J. Syst. Evol. Microbiol.">
        <title>The Global Catalogue of Microorganisms (GCM) 10K type strain sequencing project: providing services to taxonomists for standard genome sequencing and annotation.</title>
        <authorList>
            <consortium name="The Broad Institute Genomics Platform"/>
            <consortium name="The Broad Institute Genome Sequencing Center for Infectious Disease"/>
            <person name="Wu L."/>
            <person name="Ma J."/>
        </authorList>
    </citation>
    <scope>NUCLEOTIDE SEQUENCE [LARGE SCALE GENOMIC DNA]</scope>
    <source>
        <strain evidence="2">JCM 3106</strain>
    </source>
</reference>
<sequence>MLDCERGLVASSRRSGNVHELERTLDLIWIEEPRPALGRRGLAVVGRGIRRLGRTPGRTSPGWSSTVRAGKRRAPSDIVQTAAVWGSTHFLRVSALAHAHDLPVKPTSATSQFRGRLLCTPRRRCPNHMVSELQDLRPPVGVSPT</sequence>
<gene>
    <name evidence="1" type="ORF">GCM10017559_82880</name>
</gene>
<dbReference type="SUPFAM" id="SSF51604">
    <property type="entry name" value="Enolase C-terminal domain-like"/>
    <property type="match status" value="1"/>
</dbReference>
<evidence type="ECO:0000313" key="2">
    <source>
        <dbReference type="Proteomes" id="UP001499930"/>
    </source>
</evidence>
<name>A0ABP6LJR2_9ACTN</name>
<keyword evidence="2" id="KW-1185">Reference proteome</keyword>
<proteinExistence type="predicted"/>
<protein>
    <submittedName>
        <fullName evidence="1">Uncharacterized protein</fullName>
    </submittedName>
</protein>
<accession>A0ABP6LJR2</accession>
<dbReference type="InterPro" id="IPR036849">
    <property type="entry name" value="Enolase-like_C_sf"/>
</dbReference>
<dbReference type="Proteomes" id="UP001499930">
    <property type="component" value="Unassembled WGS sequence"/>
</dbReference>
<organism evidence="1 2">
    <name type="scientific">Streptosporangium longisporum</name>
    <dbReference type="NCBI Taxonomy" id="46187"/>
    <lineage>
        <taxon>Bacteria</taxon>
        <taxon>Bacillati</taxon>
        <taxon>Actinomycetota</taxon>
        <taxon>Actinomycetes</taxon>
        <taxon>Streptosporangiales</taxon>
        <taxon>Streptosporangiaceae</taxon>
        <taxon>Streptosporangium</taxon>
    </lineage>
</organism>